<organism evidence="3 4">
    <name type="scientific">Candidatus Acidiferrum panamense</name>
    <dbReference type="NCBI Taxonomy" id="2741543"/>
    <lineage>
        <taxon>Bacteria</taxon>
        <taxon>Pseudomonadati</taxon>
        <taxon>Acidobacteriota</taxon>
        <taxon>Terriglobia</taxon>
        <taxon>Candidatus Acidiferrales</taxon>
        <taxon>Candidatus Acidiferrum</taxon>
    </lineage>
</organism>
<dbReference type="AlphaFoldDB" id="A0A7V8NV78"/>
<sequence length="61" mass="6697">MAAGPKDGPVAVLLHGFPEFWYGWRKQIEPLAEAGFRVIVPDQRGYNLSGKPRGVAPYALT</sequence>
<dbReference type="PRINTS" id="PR00412">
    <property type="entry name" value="EPOXHYDRLASE"/>
</dbReference>
<dbReference type="Gene3D" id="3.40.50.1820">
    <property type="entry name" value="alpha/beta hydrolase"/>
    <property type="match status" value="1"/>
</dbReference>
<protein>
    <submittedName>
        <fullName evidence="3">Alpha/beta fold hydrolase</fullName>
    </submittedName>
</protein>
<keyword evidence="1 3" id="KW-0378">Hydrolase</keyword>
<feature type="non-terminal residue" evidence="3">
    <location>
        <position position="61"/>
    </location>
</feature>
<dbReference type="Proteomes" id="UP000567293">
    <property type="component" value="Unassembled WGS sequence"/>
</dbReference>
<keyword evidence="4" id="KW-1185">Reference proteome</keyword>
<evidence type="ECO:0000313" key="3">
    <source>
        <dbReference type="EMBL" id="MBA0088058.1"/>
    </source>
</evidence>
<dbReference type="Pfam" id="PF00561">
    <property type="entry name" value="Abhydrolase_1"/>
    <property type="match status" value="1"/>
</dbReference>
<reference evidence="3" key="1">
    <citation type="submission" date="2020-06" db="EMBL/GenBank/DDBJ databases">
        <title>Legume-microbial interactions unlock mineral nutrients during tropical forest succession.</title>
        <authorList>
            <person name="Epihov D.Z."/>
        </authorList>
    </citation>
    <scope>NUCLEOTIDE SEQUENCE [LARGE SCALE GENOMIC DNA]</scope>
    <source>
        <strain evidence="3">Pan2503</strain>
    </source>
</reference>
<evidence type="ECO:0000259" key="2">
    <source>
        <dbReference type="Pfam" id="PF00561"/>
    </source>
</evidence>
<dbReference type="SUPFAM" id="SSF53474">
    <property type="entry name" value="alpha/beta-Hydrolases"/>
    <property type="match status" value="1"/>
</dbReference>
<dbReference type="InterPro" id="IPR000073">
    <property type="entry name" value="AB_hydrolase_1"/>
</dbReference>
<gene>
    <name evidence="3" type="ORF">HRJ53_23995</name>
</gene>
<dbReference type="InterPro" id="IPR000639">
    <property type="entry name" value="Epox_hydrolase-like"/>
</dbReference>
<proteinExistence type="predicted"/>
<dbReference type="PANTHER" id="PTHR43329">
    <property type="entry name" value="EPOXIDE HYDROLASE"/>
    <property type="match status" value="1"/>
</dbReference>
<comment type="caution">
    <text evidence="3">The sequence shown here is derived from an EMBL/GenBank/DDBJ whole genome shotgun (WGS) entry which is preliminary data.</text>
</comment>
<dbReference type="EMBL" id="JACDQQ010002317">
    <property type="protein sequence ID" value="MBA0088058.1"/>
    <property type="molecule type" value="Genomic_DNA"/>
</dbReference>
<dbReference type="GO" id="GO:0016787">
    <property type="term" value="F:hydrolase activity"/>
    <property type="evidence" value="ECO:0007669"/>
    <property type="project" value="UniProtKB-KW"/>
</dbReference>
<accession>A0A7V8NV78</accession>
<feature type="domain" description="AB hydrolase-1" evidence="2">
    <location>
        <begin position="12"/>
        <end position="53"/>
    </location>
</feature>
<evidence type="ECO:0000256" key="1">
    <source>
        <dbReference type="ARBA" id="ARBA00022801"/>
    </source>
</evidence>
<evidence type="ECO:0000313" key="4">
    <source>
        <dbReference type="Proteomes" id="UP000567293"/>
    </source>
</evidence>
<name>A0A7V8NV78_9BACT</name>
<dbReference type="InterPro" id="IPR029058">
    <property type="entry name" value="AB_hydrolase_fold"/>
</dbReference>